<feature type="transmembrane region" description="Helical" evidence="1">
    <location>
        <begin position="50"/>
        <end position="70"/>
    </location>
</feature>
<keyword evidence="3" id="KW-1185">Reference proteome</keyword>
<accession>A0A2T2NJ27</accession>
<gene>
    <name evidence="2" type="ORF">BS50DRAFT_645634</name>
</gene>
<organism evidence="2 3">
    <name type="scientific">Corynespora cassiicola Philippines</name>
    <dbReference type="NCBI Taxonomy" id="1448308"/>
    <lineage>
        <taxon>Eukaryota</taxon>
        <taxon>Fungi</taxon>
        <taxon>Dikarya</taxon>
        <taxon>Ascomycota</taxon>
        <taxon>Pezizomycotina</taxon>
        <taxon>Dothideomycetes</taxon>
        <taxon>Pleosporomycetidae</taxon>
        <taxon>Pleosporales</taxon>
        <taxon>Corynesporascaceae</taxon>
        <taxon>Corynespora</taxon>
    </lineage>
</organism>
<evidence type="ECO:0000313" key="3">
    <source>
        <dbReference type="Proteomes" id="UP000240883"/>
    </source>
</evidence>
<proteinExistence type="predicted"/>
<evidence type="ECO:0000313" key="2">
    <source>
        <dbReference type="EMBL" id="PSN65433.1"/>
    </source>
</evidence>
<sequence>MNSNSKCKGSHAANECDCKVLSAEKTFDNSNDQITVSQTTRQKKAELLKLIARFSILWQAAFLIFSQNAFPYDLRFMSTGRDCIEILETLNDIEKTRQALFVFPTEMGCTPEQKKHLMANRSYHAIAYLHRFAEKLLNGIDGIEIFELKVLVRTPLKVRILSLPDERGNRKICKDQVILRIFSHELGIDEIVDCCGPIYGFESPSMAKEAYVQNYVNREYGQDAFGTQMNLMVRAADDSSEINALKYDILTEAEKFMRNGVLDWQANSQVYVQDILHLSEKDFVQVKNSLLSAITQSMEPFLGSTKYHATVGKAVRSHIAVRLGNKKPSHE</sequence>
<keyword evidence="1" id="KW-1133">Transmembrane helix</keyword>
<dbReference type="AlphaFoldDB" id="A0A2T2NJ27"/>
<dbReference type="EMBL" id="KZ678137">
    <property type="protein sequence ID" value="PSN65433.1"/>
    <property type="molecule type" value="Genomic_DNA"/>
</dbReference>
<reference evidence="2 3" key="1">
    <citation type="journal article" date="2018" name="Front. Microbiol.">
        <title>Genome-Wide Analysis of Corynespora cassiicola Leaf Fall Disease Putative Effectors.</title>
        <authorList>
            <person name="Lopez D."/>
            <person name="Ribeiro S."/>
            <person name="Label P."/>
            <person name="Fumanal B."/>
            <person name="Venisse J.S."/>
            <person name="Kohler A."/>
            <person name="de Oliveira R.R."/>
            <person name="Labutti K."/>
            <person name="Lipzen A."/>
            <person name="Lail K."/>
            <person name="Bauer D."/>
            <person name="Ohm R.A."/>
            <person name="Barry K.W."/>
            <person name="Spatafora J."/>
            <person name="Grigoriev I.V."/>
            <person name="Martin F.M."/>
            <person name="Pujade-Renaud V."/>
        </authorList>
    </citation>
    <scope>NUCLEOTIDE SEQUENCE [LARGE SCALE GENOMIC DNA]</scope>
    <source>
        <strain evidence="2 3">Philippines</strain>
    </source>
</reference>
<dbReference type="Proteomes" id="UP000240883">
    <property type="component" value="Unassembled WGS sequence"/>
</dbReference>
<evidence type="ECO:0000256" key="1">
    <source>
        <dbReference type="SAM" id="Phobius"/>
    </source>
</evidence>
<name>A0A2T2NJ27_CORCC</name>
<protein>
    <submittedName>
        <fullName evidence="2">Uncharacterized protein</fullName>
    </submittedName>
</protein>
<keyword evidence="1" id="KW-0812">Transmembrane</keyword>
<keyword evidence="1" id="KW-0472">Membrane</keyword>